<dbReference type="Pfam" id="PF05193">
    <property type="entry name" value="Peptidase_M16_C"/>
    <property type="match status" value="1"/>
</dbReference>
<evidence type="ECO:0000259" key="1">
    <source>
        <dbReference type="Pfam" id="PF05193"/>
    </source>
</evidence>
<dbReference type="InterPro" id="IPR011249">
    <property type="entry name" value="Metalloenz_LuxS/M16"/>
</dbReference>
<protein>
    <submittedName>
        <fullName evidence="2">Insulinase family protein</fullName>
    </submittedName>
</protein>
<comment type="caution">
    <text evidence="2">The sequence shown here is derived from an EMBL/GenBank/DDBJ whole genome shotgun (WGS) entry which is preliminary data.</text>
</comment>
<dbReference type="PANTHER" id="PTHR11851">
    <property type="entry name" value="METALLOPROTEASE"/>
    <property type="match status" value="1"/>
</dbReference>
<evidence type="ECO:0000313" key="2">
    <source>
        <dbReference type="EMBL" id="MTT32872.1"/>
    </source>
</evidence>
<dbReference type="Proteomes" id="UP000440978">
    <property type="component" value="Unassembled WGS sequence"/>
</dbReference>
<dbReference type="InterPro" id="IPR050361">
    <property type="entry name" value="MPP/UQCRC_Complex"/>
</dbReference>
<dbReference type="RefSeq" id="WP_155220512.1">
    <property type="nucleotide sequence ID" value="NZ_WNHB01000022.1"/>
</dbReference>
<reference evidence="2 3" key="1">
    <citation type="submission" date="2019-11" db="EMBL/GenBank/DDBJ databases">
        <title>Terrilactibacillus tamarindus sp. nov. BCM23-1 isolated from bark of Tamarindus indica.</title>
        <authorList>
            <person name="Kingkaew E."/>
            <person name="Tanasupawat S."/>
        </authorList>
    </citation>
    <scope>NUCLEOTIDE SEQUENCE [LARGE SCALE GENOMIC DNA]</scope>
    <source>
        <strain evidence="2 3">BCM23-1</strain>
    </source>
</reference>
<name>A0A6N8CRQ8_9BACI</name>
<dbReference type="NCBIfam" id="NF047422">
    <property type="entry name" value="YfmF_fam"/>
    <property type="match status" value="1"/>
</dbReference>
<dbReference type="GO" id="GO:0046872">
    <property type="term" value="F:metal ion binding"/>
    <property type="evidence" value="ECO:0007669"/>
    <property type="project" value="InterPro"/>
</dbReference>
<proteinExistence type="predicted"/>
<gene>
    <name evidence="2" type="ORF">GMB86_12735</name>
</gene>
<dbReference type="SUPFAM" id="SSF63411">
    <property type="entry name" value="LuxS/MPP-like metallohydrolase"/>
    <property type="match status" value="2"/>
</dbReference>
<evidence type="ECO:0000313" key="3">
    <source>
        <dbReference type="Proteomes" id="UP000440978"/>
    </source>
</evidence>
<sequence length="428" mass="48871">MTYIQEKVTSTGGLTSHLVQTDKFKTNTLLLQFRAPLEEATVTKRALLSYVLKSATAKSPTSQELQSRLDYLYGATLSSALSKKGEQHIITFVMTIANERFLSNEQELLKQALSLLGELVFDPLIDEHAFDSKTVDKEKRALKARIQSIYDDKMRYASQRLIDEMCENEPFHLHTYGYEKDLDNVTPTDLFEYYMKMINEDAVDLFMIGQIDEEKILPELEHIFPFTKRVEKLGGIQNQDTIIPDQERVIKESQPIEQGKLNLGFRTNVRLGDPLYYASQVFNGLFGAFPHSKLFMNVREKNSLAYYCSSSYESFKGFIIVMSGIEFSNYEKARTIIIEQLSEIQNGAFSEHDMSLTKALLKNSILESLDNPFSIADILYQQVASKVQFTIEEFIDGIENVTTEEIIEVANQTKLDTTYFLQGAVKTN</sequence>
<dbReference type="OrthoDB" id="9762085at2"/>
<organism evidence="2 3">
    <name type="scientific">Terrilactibacillus tamarindi</name>
    <dbReference type="NCBI Taxonomy" id="2599694"/>
    <lineage>
        <taxon>Bacteria</taxon>
        <taxon>Bacillati</taxon>
        <taxon>Bacillota</taxon>
        <taxon>Bacilli</taxon>
        <taxon>Bacillales</taxon>
        <taxon>Bacillaceae</taxon>
        <taxon>Terrilactibacillus</taxon>
    </lineage>
</organism>
<feature type="domain" description="Peptidase M16 C-terminal" evidence="1">
    <location>
        <begin position="184"/>
        <end position="360"/>
    </location>
</feature>
<dbReference type="PANTHER" id="PTHR11851:SF186">
    <property type="entry name" value="INACTIVE METALLOPROTEASE YMFF-RELATED"/>
    <property type="match status" value="1"/>
</dbReference>
<dbReference type="Gene3D" id="3.30.830.10">
    <property type="entry name" value="Metalloenzyme, LuxS/M16 peptidase-like"/>
    <property type="match status" value="2"/>
</dbReference>
<accession>A0A6N8CRQ8</accession>
<dbReference type="EMBL" id="WNHB01000022">
    <property type="protein sequence ID" value="MTT32872.1"/>
    <property type="molecule type" value="Genomic_DNA"/>
</dbReference>
<dbReference type="InterPro" id="IPR007863">
    <property type="entry name" value="Peptidase_M16_C"/>
</dbReference>
<dbReference type="AlphaFoldDB" id="A0A6N8CRQ8"/>
<keyword evidence="3" id="KW-1185">Reference proteome</keyword>